<evidence type="ECO:0000256" key="2">
    <source>
        <dbReference type="ARBA" id="ARBA00011375"/>
    </source>
</evidence>
<evidence type="ECO:0000313" key="10">
    <source>
        <dbReference type="Proteomes" id="UP000243579"/>
    </source>
</evidence>
<proteinExistence type="predicted"/>
<evidence type="ECO:0000256" key="5">
    <source>
        <dbReference type="ARBA" id="ARBA00022803"/>
    </source>
</evidence>
<reference evidence="9 10" key="1">
    <citation type="journal article" date="2014" name="Genome Biol. Evol.">
        <title>The secreted proteins of Achlya hypogyna and Thraustotheca clavata identify the ancestral oomycete secretome and reveal gene acquisitions by horizontal gene transfer.</title>
        <authorList>
            <person name="Misner I."/>
            <person name="Blouin N."/>
            <person name="Leonard G."/>
            <person name="Richards T.A."/>
            <person name="Lane C.E."/>
        </authorList>
    </citation>
    <scope>NUCLEOTIDE SEQUENCE [LARGE SCALE GENOMIC DNA]</scope>
    <source>
        <strain evidence="9 10">ATCC 48635</strain>
    </source>
</reference>
<evidence type="ECO:0000256" key="1">
    <source>
        <dbReference type="ARBA" id="ARBA00004245"/>
    </source>
</evidence>
<dbReference type="PANTHER" id="PTHR16056:SF16">
    <property type="entry name" value="REGULATOR OF MICROTUBULE DYNAMICS PROTEIN 1"/>
    <property type="match status" value="1"/>
</dbReference>
<evidence type="ECO:0000256" key="8">
    <source>
        <dbReference type="ARBA" id="ARBA00041958"/>
    </source>
</evidence>
<organism evidence="9 10">
    <name type="scientific">Achlya hypogyna</name>
    <name type="common">Oomycete</name>
    <name type="synonym">Protoachlya hypogyna</name>
    <dbReference type="NCBI Taxonomy" id="1202772"/>
    <lineage>
        <taxon>Eukaryota</taxon>
        <taxon>Sar</taxon>
        <taxon>Stramenopiles</taxon>
        <taxon>Oomycota</taxon>
        <taxon>Saprolegniomycetes</taxon>
        <taxon>Saprolegniales</taxon>
        <taxon>Achlyaceae</taxon>
        <taxon>Achlya</taxon>
    </lineage>
</organism>
<name>A0A1V9ZTZ9_ACHHY</name>
<dbReference type="Gene3D" id="1.25.40.10">
    <property type="entry name" value="Tetratricopeptide repeat domain"/>
    <property type="match status" value="1"/>
</dbReference>
<comment type="subcellular location">
    <subcellularLocation>
        <location evidence="1">Cytoplasm</location>
        <location evidence="1">Cytoskeleton</location>
    </subcellularLocation>
</comment>
<dbReference type="InterPro" id="IPR011990">
    <property type="entry name" value="TPR-like_helical_dom_sf"/>
</dbReference>
<accession>A0A1V9ZTZ9</accession>
<dbReference type="Proteomes" id="UP000243579">
    <property type="component" value="Unassembled WGS sequence"/>
</dbReference>
<keyword evidence="4" id="KW-0677">Repeat</keyword>
<dbReference type="GO" id="GO:0097431">
    <property type="term" value="C:mitotic spindle pole"/>
    <property type="evidence" value="ECO:0007669"/>
    <property type="project" value="TreeGrafter"/>
</dbReference>
<dbReference type="STRING" id="1202772.A0A1V9ZTZ9"/>
<keyword evidence="5" id="KW-0802">TPR repeat</keyword>
<evidence type="ECO:0000313" key="9">
    <source>
        <dbReference type="EMBL" id="OQS01485.1"/>
    </source>
</evidence>
<keyword evidence="3" id="KW-0963">Cytoplasm</keyword>
<comment type="subunit">
    <text evidence="2">Interacts with microtubules.</text>
</comment>
<dbReference type="AlphaFoldDB" id="A0A1V9ZTZ9"/>
<dbReference type="OrthoDB" id="69711at2759"/>
<evidence type="ECO:0000256" key="6">
    <source>
        <dbReference type="ARBA" id="ARBA00023212"/>
    </source>
</evidence>
<dbReference type="GO" id="GO:0005737">
    <property type="term" value="C:cytoplasm"/>
    <property type="evidence" value="ECO:0007669"/>
    <property type="project" value="TreeGrafter"/>
</dbReference>
<dbReference type="PANTHER" id="PTHR16056">
    <property type="entry name" value="REGULATOR OF MICROTUBULE DYNAMICS PROTEIN"/>
    <property type="match status" value="1"/>
</dbReference>
<dbReference type="GO" id="GO:0008017">
    <property type="term" value="F:microtubule binding"/>
    <property type="evidence" value="ECO:0007669"/>
    <property type="project" value="TreeGrafter"/>
</dbReference>
<sequence>MQRSLARAARLVKASPTLGRIAAPTLRSCSVSEVSVAERSSVILQFAAVAALSLTAVTTMSAPVDSVNAKRAEELYNTAGYDRRELLQFLKEKAAEDPQDASVLWRLARAAYDVGGLASTPAAEKKELIYYAHETIQKALAANENDFAVQKWSGIILSSIGDYEGTKVSLANSYIVKAHWEKAVALNPTDSTSHHLLGRWSLTIADISWIERKVAAALFGTPPQATYAEALAHFVQADTISPGFWKKNTFMIAQVYQKMGNAAEAKTWVAKALAIPTVSEEDAQVQKDAEALAAKLG</sequence>
<dbReference type="Pfam" id="PF21033">
    <property type="entry name" value="RMD1-3"/>
    <property type="match status" value="1"/>
</dbReference>
<keyword evidence="6" id="KW-0206">Cytoskeleton</keyword>
<evidence type="ECO:0000256" key="3">
    <source>
        <dbReference type="ARBA" id="ARBA00022490"/>
    </source>
</evidence>
<dbReference type="SUPFAM" id="SSF48452">
    <property type="entry name" value="TPR-like"/>
    <property type="match status" value="1"/>
</dbReference>
<comment type="caution">
    <text evidence="9">The sequence shown here is derived from an EMBL/GenBank/DDBJ whole genome shotgun (WGS) entry which is preliminary data.</text>
</comment>
<protein>
    <recommendedName>
        <fullName evidence="7">Regulator of microtubule dynamics protein 1</fullName>
    </recommendedName>
    <alternativeName>
        <fullName evidence="8">Protein FAM82B</fullName>
    </alternativeName>
</protein>
<keyword evidence="10" id="KW-1185">Reference proteome</keyword>
<dbReference type="GO" id="GO:0005876">
    <property type="term" value="C:spindle microtubule"/>
    <property type="evidence" value="ECO:0007669"/>
    <property type="project" value="TreeGrafter"/>
</dbReference>
<dbReference type="EMBL" id="JNBR01000006">
    <property type="protein sequence ID" value="OQS01485.1"/>
    <property type="molecule type" value="Genomic_DNA"/>
</dbReference>
<gene>
    <name evidence="9" type="ORF">ACHHYP_00709</name>
</gene>
<evidence type="ECO:0000256" key="4">
    <source>
        <dbReference type="ARBA" id="ARBA00022737"/>
    </source>
</evidence>
<evidence type="ECO:0000256" key="7">
    <source>
        <dbReference type="ARBA" id="ARBA00039966"/>
    </source>
</evidence>
<dbReference type="InterPro" id="IPR049039">
    <property type="entry name" value="RMD1-3_a_helical_rpt"/>
</dbReference>